<evidence type="ECO:0000313" key="10">
    <source>
        <dbReference type="EMBL" id="GAA57585.1"/>
    </source>
</evidence>
<gene>
    <name evidence="10" type="ORF">CLF_112929</name>
</gene>
<dbReference type="CDD" id="cd00714">
    <property type="entry name" value="GFAT"/>
    <property type="match status" value="1"/>
</dbReference>
<keyword evidence="5 10" id="KW-0808">Transferase</keyword>
<dbReference type="EC" id="2.6.1.16" evidence="3"/>
<keyword evidence="6" id="KW-0677">Repeat</keyword>
<dbReference type="InterPro" id="IPR001347">
    <property type="entry name" value="SIS_dom"/>
</dbReference>
<dbReference type="PROSITE" id="PS51278">
    <property type="entry name" value="GATASE_TYPE_2"/>
    <property type="match status" value="1"/>
</dbReference>
<dbReference type="Proteomes" id="UP000008909">
    <property type="component" value="Unassembled WGS sequence"/>
</dbReference>
<dbReference type="FunFam" id="3.40.50.10490:FF:000001">
    <property type="entry name" value="Glutamine--fructose-6-phosphate aminotransferase [isomerizing]"/>
    <property type="match status" value="1"/>
</dbReference>
<dbReference type="InterPro" id="IPR017932">
    <property type="entry name" value="GATase_2_dom"/>
</dbReference>
<keyword evidence="11" id="KW-1185">Reference proteome</keyword>
<dbReference type="PROSITE" id="PS51464">
    <property type="entry name" value="SIS"/>
    <property type="match status" value="1"/>
</dbReference>
<dbReference type="GO" id="GO:0004360">
    <property type="term" value="F:glutamine-fructose-6-phosphate transaminase (isomerizing) activity"/>
    <property type="evidence" value="ECO:0007669"/>
    <property type="project" value="UniProtKB-EC"/>
</dbReference>
<feature type="non-terminal residue" evidence="10">
    <location>
        <position position="791"/>
    </location>
</feature>
<evidence type="ECO:0000256" key="5">
    <source>
        <dbReference type="ARBA" id="ARBA00022679"/>
    </source>
</evidence>
<protein>
    <recommendedName>
        <fullName evidence="3">glutamine--fructose-6-phosphate transaminase (isomerizing)</fullName>
        <ecNumber evidence="3">2.6.1.16</ecNumber>
    </recommendedName>
</protein>
<evidence type="ECO:0000313" key="11">
    <source>
        <dbReference type="Proteomes" id="UP000008909"/>
    </source>
</evidence>
<comment type="catalytic activity">
    <reaction evidence="1">
        <text>D-fructose 6-phosphate + L-glutamine = D-glucosamine 6-phosphate + L-glutamate</text>
        <dbReference type="Rhea" id="RHEA:13237"/>
        <dbReference type="ChEBI" id="CHEBI:29985"/>
        <dbReference type="ChEBI" id="CHEBI:58359"/>
        <dbReference type="ChEBI" id="CHEBI:58725"/>
        <dbReference type="ChEBI" id="CHEBI:61527"/>
        <dbReference type="EC" id="2.6.1.16"/>
    </reaction>
</comment>
<dbReference type="Gene3D" id="3.60.20.10">
    <property type="entry name" value="Glutamine Phosphoribosylpyrophosphate, subunit 1, domain 1"/>
    <property type="match status" value="1"/>
</dbReference>
<reference evidence="10" key="1">
    <citation type="journal article" date="2011" name="Genome Biol.">
        <title>The draft genome of the carcinogenic human liver fluke Clonorchis sinensis.</title>
        <authorList>
            <person name="Wang X."/>
            <person name="Chen W."/>
            <person name="Huang Y."/>
            <person name="Sun J."/>
            <person name="Men J."/>
            <person name="Liu H."/>
            <person name="Luo F."/>
            <person name="Guo L."/>
            <person name="Lv X."/>
            <person name="Deng C."/>
            <person name="Zhou C."/>
            <person name="Fan Y."/>
            <person name="Li X."/>
            <person name="Huang L."/>
            <person name="Hu Y."/>
            <person name="Liang C."/>
            <person name="Hu X."/>
            <person name="Xu J."/>
            <person name="Yu X."/>
        </authorList>
    </citation>
    <scope>NUCLEOTIDE SEQUENCE [LARGE SCALE GENOMIC DNA]</scope>
    <source>
        <strain evidence="10">Henan</strain>
    </source>
</reference>
<proteinExistence type="predicted"/>
<evidence type="ECO:0000256" key="1">
    <source>
        <dbReference type="ARBA" id="ARBA00001031"/>
    </source>
</evidence>
<reference key="2">
    <citation type="submission" date="2011-10" db="EMBL/GenBank/DDBJ databases">
        <title>The genome and transcriptome sequence of Clonorchis sinensis provide insights into the carcinogenic liver fluke.</title>
        <authorList>
            <person name="Wang X."/>
            <person name="Huang Y."/>
            <person name="Chen W."/>
            <person name="Liu H."/>
            <person name="Guo L."/>
            <person name="Chen Y."/>
            <person name="Luo F."/>
            <person name="Zhou W."/>
            <person name="Sun J."/>
            <person name="Mao Q."/>
            <person name="Liang P."/>
            <person name="Zhou C."/>
            <person name="Tian Y."/>
            <person name="Men J."/>
            <person name="Lv X."/>
            <person name="Huang L."/>
            <person name="Zhou J."/>
            <person name="Hu Y."/>
            <person name="Li R."/>
            <person name="Zhang F."/>
            <person name="Lei H."/>
            <person name="Li X."/>
            <person name="Hu X."/>
            <person name="Liang C."/>
            <person name="Xu J."/>
            <person name="Wu Z."/>
            <person name="Yu X."/>
        </authorList>
    </citation>
    <scope>NUCLEOTIDE SEQUENCE</scope>
    <source>
        <strain>Henan</strain>
    </source>
</reference>
<dbReference type="GO" id="GO:0006047">
    <property type="term" value="P:UDP-N-acetylglucosamine metabolic process"/>
    <property type="evidence" value="ECO:0007669"/>
    <property type="project" value="TreeGrafter"/>
</dbReference>
<accession>G7YXA5</accession>
<evidence type="ECO:0000259" key="8">
    <source>
        <dbReference type="PROSITE" id="PS51278"/>
    </source>
</evidence>
<dbReference type="PANTHER" id="PTHR10937:SF0">
    <property type="entry name" value="GLUTAMINE--FRUCTOSE-6-PHOSPHATE TRANSAMINASE (ISOMERIZING)"/>
    <property type="match status" value="1"/>
</dbReference>
<name>G7YXA5_CLOSI</name>
<dbReference type="Pfam" id="PF13522">
    <property type="entry name" value="GATase_6"/>
    <property type="match status" value="1"/>
</dbReference>
<evidence type="ECO:0000256" key="4">
    <source>
        <dbReference type="ARBA" id="ARBA00022576"/>
    </source>
</evidence>
<dbReference type="InterPro" id="IPR035466">
    <property type="entry name" value="GlmS/AgaS_SIS"/>
</dbReference>
<dbReference type="PANTHER" id="PTHR10937">
    <property type="entry name" value="GLUCOSAMINE--FRUCTOSE-6-PHOSPHATE AMINOTRANSFERASE, ISOMERIZING"/>
    <property type="match status" value="1"/>
</dbReference>
<evidence type="ECO:0000256" key="6">
    <source>
        <dbReference type="ARBA" id="ARBA00022737"/>
    </source>
</evidence>
<dbReference type="Pfam" id="PF01380">
    <property type="entry name" value="SIS"/>
    <property type="match status" value="1"/>
</dbReference>
<feature type="domain" description="Glutamine amidotransferase type-2" evidence="8">
    <location>
        <begin position="261"/>
        <end position="564"/>
    </location>
</feature>
<dbReference type="GO" id="GO:0006487">
    <property type="term" value="P:protein N-linked glycosylation"/>
    <property type="evidence" value="ECO:0007669"/>
    <property type="project" value="TreeGrafter"/>
</dbReference>
<feature type="domain" description="SIS" evidence="9">
    <location>
        <begin position="636"/>
        <end position="775"/>
    </location>
</feature>
<dbReference type="GO" id="GO:0097367">
    <property type="term" value="F:carbohydrate derivative binding"/>
    <property type="evidence" value="ECO:0007669"/>
    <property type="project" value="InterPro"/>
</dbReference>
<keyword evidence="4 10" id="KW-0032">Aminotransferase</keyword>
<dbReference type="AlphaFoldDB" id="G7YXA5"/>
<dbReference type="SUPFAM" id="SSF53697">
    <property type="entry name" value="SIS domain"/>
    <property type="match status" value="1"/>
</dbReference>
<evidence type="ECO:0000259" key="9">
    <source>
        <dbReference type="PROSITE" id="PS51464"/>
    </source>
</evidence>
<comment type="pathway">
    <text evidence="2">Nucleotide-sugar biosynthesis; UDP-N-acetyl-alpha-D-glucosamine biosynthesis; alpha-D-glucosamine 6-phosphate from D-fructose 6-phosphate: step 1/1.</text>
</comment>
<keyword evidence="7" id="KW-0315">Glutamine amidotransferase</keyword>
<dbReference type="InterPro" id="IPR029055">
    <property type="entry name" value="Ntn_hydrolases_N"/>
</dbReference>
<organism evidence="10 11">
    <name type="scientific">Clonorchis sinensis</name>
    <name type="common">Chinese liver fluke</name>
    <dbReference type="NCBI Taxonomy" id="79923"/>
    <lineage>
        <taxon>Eukaryota</taxon>
        <taxon>Metazoa</taxon>
        <taxon>Spiralia</taxon>
        <taxon>Lophotrochozoa</taxon>
        <taxon>Platyhelminthes</taxon>
        <taxon>Trematoda</taxon>
        <taxon>Digenea</taxon>
        <taxon>Opisthorchiida</taxon>
        <taxon>Opisthorchiata</taxon>
        <taxon>Opisthorchiidae</taxon>
        <taxon>Clonorchis</taxon>
    </lineage>
</organism>
<sequence length="791" mass="87954">QEVSQSPSISRITKEQVCQVYSKKNTSRIRIVTQLILCLGANHRTSRLNGKTYDVNIERLKPISTDEFEANPLYRVSSLYYTPNIPEAGTSKEKRVILSGHHFRWPTLICVNPCSGGPITQSSGTEERCFNPSSPSPTGGPVVAERQKQARLVGLGRKPWHCEFACESVIGSHSVQSASAGLVCLSLRDKKITSTNCDDSSVIFERFFTMSMRIFADLFDPRSNLTAYIAYEGSQGCSFNYEMVYVREMLFNLSYQVADFLGIFAYLNYRVPVTRQEVATLLLNGLRRLEYRGYDSAGLAIDCGGVEGMNGVANGTHPPGDPVTIIRCKGKVAALVQAVENSLKSDPLSQALLNNHVGIAHTRWATHGEPSERNAHPQTSGEDNAFIVVHNGIISNHKDLHALLVRRGFTFSSDTDTEVIPKLLQHIYDRHTKTKPLTFLEVVELVVKQLEGSFALACKSRYYPDEIVVTRRGSPLLVGIKCRHELTMNHLPVFFRDSPKSYEVRTAFASGDTVSPSASNHYVSGTPSHREIEFFFASDASSLIEHTDKVIFLEDDDIAAVSDGQLTIHRLDRRANDSTTREVVTLQLELQQIMKGNYDYFMQKEIFEQPESVMNTMRGRVNFDSRTVILGGLADHMTIIRRCRRLIFIGCGTSFHSTIATRSLLEELSELPVMVELASDLLDRRTPIFRDDVCVFVSQSGETADTLLALRYCRSRGSFTVGITNTVGSSISRETHCGVHINAGPEIGVASTKAYTSQVIALVMFALVLSEDRISLQPRREAIIDGLRALS</sequence>
<evidence type="ECO:0000256" key="7">
    <source>
        <dbReference type="ARBA" id="ARBA00022962"/>
    </source>
</evidence>
<feature type="non-terminal residue" evidence="10">
    <location>
        <position position="1"/>
    </location>
</feature>
<dbReference type="CDD" id="cd05008">
    <property type="entry name" value="SIS_GlmS_GlmD_1"/>
    <property type="match status" value="1"/>
</dbReference>
<dbReference type="FunFam" id="3.60.20.10:FF:000052">
    <property type="entry name" value="Glutamine--fructose-6-phosphate aminotransferase [isomerizing] 2"/>
    <property type="match status" value="1"/>
</dbReference>
<dbReference type="Gene3D" id="3.40.50.10490">
    <property type="entry name" value="Glucose-6-phosphate isomerase like protein, domain 1"/>
    <property type="match status" value="1"/>
</dbReference>
<evidence type="ECO:0000256" key="3">
    <source>
        <dbReference type="ARBA" id="ARBA00012916"/>
    </source>
</evidence>
<evidence type="ECO:0000256" key="2">
    <source>
        <dbReference type="ARBA" id="ARBA00004775"/>
    </source>
</evidence>
<dbReference type="InterPro" id="IPR047084">
    <property type="entry name" value="GFAT_N"/>
</dbReference>
<dbReference type="GO" id="GO:0006002">
    <property type="term" value="P:fructose 6-phosphate metabolic process"/>
    <property type="evidence" value="ECO:0007669"/>
    <property type="project" value="TreeGrafter"/>
</dbReference>
<dbReference type="EMBL" id="DF144869">
    <property type="protein sequence ID" value="GAA57585.1"/>
    <property type="molecule type" value="Genomic_DNA"/>
</dbReference>
<dbReference type="SUPFAM" id="SSF56235">
    <property type="entry name" value="N-terminal nucleophile aminohydrolases (Ntn hydrolases)"/>
    <property type="match status" value="1"/>
</dbReference>
<dbReference type="InterPro" id="IPR046348">
    <property type="entry name" value="SIS_dom_sf"/>
</dbReference>